<sequence>MMDLMMRKRIGFEALAVGLCFFSYFLLGSANVVFNVKHKFEARERRSLAALKAHDDRRHGRSLAAVDLPLGGNGSPTDTALYYTEIGLGTPPKDYYLQVDTGSDIMWVNCAGCENCPKKSDLGVELRLYDLKGSTTGALLTCDQDFCIETFNPTGCKVGAMCPYQVTYGDGSSSLGYFVSDNIQLNRASGNLQTTPMNGSVAFGCGAKQSGQLGTSAQALDGILGFGQANSSMISQIASAGKVKKMFAHCLDGTNGGGIFAIGQLVQPKLNSTPMVPNQAHYNVILKTVKVGRELLQISTDVLDSDAGASMVIDSGTTLAYLADELYNPLITKVMASQPNLKLHTVEQQFTCFQFTENVVRAYSSNDESTKSSAERKLKCGKNGNDTSLFPKDGCVDDGFPAVTFGFENSLSLTIYPREYLFQIRVREGLVLGFGEIGAEIKNVVGLLAVNEGSVFVNHDDVGSGKTLRWWFLEEVKEKEPSRENYETEGEDDVWCVGWQNSGISKDGKEMNLLGDMVLSSKLVLYDLENQTIGWTEYNCSSSVKVKDEQSGAEYLIGPHDLSSFCSRNTGWSVTLFFLLAIMHNYM</sequence>
<dbReference type="EMBL" id="CM046392">
    <property type="protein sequence ID" value="KAI8556080.1"/>
    <property type="molecule type" value="Genomic_DNA"/>
</dbReference>
<dbReference type="Proteomes" id="UP001062846">
    <property type="component" value="Chromosome 5"/>
</dbReference>
<organism evidence="1 2">
    <name type="scientific">Rhododendron molle</name>
    <name type="common">Chinese azalea</name>
    <name type="synonym">Azalea mollis</name>
    <dbReference type="NCBI Taxonomy" id="49168"/>
    <lineage>
        <taxon>Eukaryota</taxon>
        <taxon>Viridiplantae</taxon>
        <taxon>Streptophyta</taxon>
        <taxon>Embryophyta</taxon>
        <taxon>Tracheophyta</taxon>
        <taxon>Spermatophyta</taxon>
        <taxon>Magnoliopsida</taxon>
        <taxon>eudicotyledons</taxon>
        <taxon>Gunneridae</taxon>
        <taxon>Pentapetalae</taxon>
        <taxon>asterids</taxon>
        <taxon>Ericales</taxon>
        <taxon>Ericaceae</taxon>
        <taxon>Ericoideae</taxon>
        <taxon>Rhodoreae</taxon>
        <taxon>Rhododendron</taxon>
    </lineage>
</organism>
<name>A0ACC0NS40_RHOML</name>
<comment type="caution">
    <text evidence="1">The sequence shown here is derived from an EMBL/GenBank/DDBJ whole genome shotgun (WGS) entry which is preliminary data.</text>
</comment>
<accession>A0ACC0NS40</accession>
<reference evidence="1" key="1">
    <citation type="submission" date="2022-02" db="EMBL/GenBank/DDBJ databases">
        <title>Plant Genome Project.</title>
        <authorList>
            <person name="Zhang R.-G."/>
        </authorList>
    </citation>
    <scope>NUCLEOTIDE SEQUENCE</scope>
    <source>
        <strain evidence="1">AT1</strain>
    </source>
</reference>
<keyword evidence="2" id="KW-1185">Reference proteome</keyword>
<evidence type="ECO:0000313" key="2">
    <source>
        <dbReference type="Proteomes" id="UP001062846"/>
    </source>
</evidence>
<proteinExistence type="predicted"/>
<gene>
    <name evidence="1" type="ORF">RHMOL_Rhmol05G0224500</name>
</gene>
<protein>
    <submittedName>
        <fullName evidence="1">Uncharacterized protein</fullName>
    </submittedName>
</protein>
<evidence type="ECO:0000313" key="1">
    <source>
        <dbReference type="EMBL" id="KAI8556080.1"/>
    </source>
</evidence>